<organism evidence="1 2">
    <name type="scientific">Leptotrichia wadei (strain F0279)</name>
    <dbReference type="NCBI Taxonomy" id="888055"/>
    <lineage>
        <taxon>Bacteria</taxon>
        <taxon>Fusobacteriati</taxon>
        <taxon>Fusobacteriota</taxon>
        <taxon>Fusobacteriia</taxon>
        <taxon>Fusobacteriales</taxon>
        <taxon>Leptotrichiaceae</taxon>
        <taxon>Leptotrichia</taxon>
    </lineage>
</organism>
<proteinExistence type="predicted"/>
<dbReference type="PATRIC" id="fig|888055.3.peg.1923"/>
<dbReference type="RefSeq" id="WP_021746905.1">
    <property type="nucleotide sequence ID" value="NZ_KI271422.1"/>
</dbReference>
<dbReference type="EMBL" id="AWVM01000104">
    <property type="protein sequence ID" value="ERK48204.1"/>
    <property type="molecule type" value="Genomic_DNA"/>
</dbReference>
<evidence type="ECO:0008006" key="3">
    <source>
        <dbReference type="Google" id="ProtNLM"/>
    </source>
</evidence>
<dbReference type="AlphaFoldDB" id="U2PWS3"/>
<evidence type="ECO:0000313" key="1">
    <source>
        <dbReference type="EMBL" id="ERK48204.1"/>
    </source>
</evidence>
<reference evidence="1 2" key="1">
    <citation type="submission" date="2013-06" db="EMBL/GenBank/DDBJ databases">
        <authorList>
            <person name="Weinstock G."/>
            <person name="Sodergren E."/>
            <person name="Lobos E.A."/>
            <person name="Fulton L."/>
            <person name="Fulton R."/>
            <person name="Courtney L."/>
            <person name="Fronick C."/>
            <person name="O'Laughlin M."/>
            <person name="Godfrey J."/>
            <person name="Wilson R.M."/>
            <person name="Miner T."/>
            <person name="Farmer C."/>
            <person name="Delehaunty K."/>
            <person name="Cordes M."/>
            <person name="Minx P."/>
            <person name="Tomlinson C."/>
            <person name="Chen J."/>
            <person name="Wollam A."/>
            <person name="Pepin K.H."/>
            <person name="Bhonagiri V."/>
            <person name="Zhang X."/>
            <person name="Warren W."/>
            <person name="Mitreva M."/>
            <person name="Mardis E.R."/>
            <person name="Wilson R.K."/>
        </authorList>
    </citation>
    <scope>NUCLEOTIDE SEQUENCE [LARGE SCALE GENOMIC DNA]</scope>
    <source>
        <strain evidence="1 2">F0279</strain>
    </source>
</reference>
<dbReference type="eggNOG" id="ENOG5030PUY">
    <property type="taxonomic scope" value="Bacteria"/>
</dbReference>
<comment type="caution">
    <text evidence="1">The sequence shown here is derived from an EMBL/GenBank/DDBJ whole genome shotgun (WGS) entry which is preliminary data.</text>
</comment>
<name>U2PWS3_LEPWF</name>
<sequence>MDYIDEQLIKFKNKLEEAILKDGSKGKESIIRSSELINFIHDAVKFELINEGVNENNIFPPLGKTKPELKIAGFLKQKNQDICVVPSNIQTKETSINWGPLKYNNKIDKYGIEYSTNTLVINVRSQMSSIEKNKDTLFERTFAEPLNLRMIYPNIVLGEVYLIPLYEYDENSVKLNRIGFKNRITNLASYISFFNAINNKEISGEKFYDRCSLLIVDFNRETPYLFKSTAELKEHGYLSDSFNIEYSTLNFKNFAKDILKIYKNRYNLCNLLK</sequence>
<accession>U2PWS3</accession>
<gene>
    <name evidence="1" type="ORF">HMPREF9015_02002</name>
</gene>
<dbReference type="HOGENOM" id="CLU_1014788_0_0_0"/>
<protein>
    <recommendedName>
        <fullName evidence="3">Restriction endonuclease</fullName>
    </recommendedName>
</protein>
<evidence type="ECO:0000313" key="2">
    <source>
        <dbReference type="Proteomes" id="UP000016626"/>
    </source>
</evidence>
<dbReference type="Proteomes" id="UP000016626">
    <property type="component" value="Unassembled WGS sequence"/>
</dbReference>